<feature type="chain" id="PRO_5040356412" evidence="1">
    <location>
        <begin position="21"/>
        <end position="168"/>
    </location>
</feature>
<organism evidence="2 3">
    <name type="scientific">Purpureocillium takamizusanense</name>
    <dbReference type="NCBI Taxonomy" id="2060973"/>
    <lineage>
        <taxon>Eukaryota</taxon>
        <taxon>Fungi</taxon>
        <taxon>Dikarya</taxon>
        <taxon>Ascomycota</taxon>
        <taxon>Pezizomycotina</taxon>
        <taxon>Sordariomycetes</taxon>
        <taxon>Hypocreomycetidae</taxon>
        <taxon>Hypocreales</taxon>
        <taxon>Ophiocordycipitaceae</taxon>
        <taxon>Purpureocillium</taxon>
    </lineage>
</organism>
<dbReference type="Proteomes" id="UP000829364">
    <property type="component" value="Chromosome 2"/>
</dbReference>
<dbReference type="OrthoDB" id="4918924at2759"/>
<sequence>MFAFATVLALLSLLLGVAWAQLSVFDCPYDLSSGQYDSYTYFEVSDRCSKAGVADHCCVTFMRPTSPFSCLPAPTPFTPNACDTLAAVVDEQMKKDGQHETSEVTHFIASFPNGVTAIHNRGVGAVWGVALDEFRDKVGIKDSFIPSRVYLTARNAAWEDTVMVDFHC</sequence>
<gene>
    <name evidence="2" type="ORF">JDV02_003181</name>
</gene>
<keyword evidence="3" id="KW-1185">Reference proteome</keyword>
<dbReference type="EMBL" id="CP086355">
    <property type="protein sequence ID" value="UNI16776.1"/>
    <property type="molecule type" value="Genomic_DNA"/>
</dbReference>
<proteinExistence type="predicted"/>
<reference evidence="2" key="1">
    <citation type="submission" date="2021-11" db="EMBL/GenBank/DDBJ databases">
        <title>Purpureocillium_takamizusanense_genome.</title>
        <authorList>
            <person name="Nguyen N.-H."/>
        </authorList>
    </citation>
    <scope>NUCLEOTIDE SEQUENCE</scope>
    <source>
        <strain evidence="2">PT3</strain>
    </source>
</reference>
<protein>
    <submittedName>
        <fullName evidence="2">Uncharacterized protein</fullName>
    </submittedName>
</protein>
<name>A0A9Q8V9K2_9HYPO</name>
<dbReference type="RefSeq" id="XP_047840257.1">
    <property type="nucleotide sequence ID" value="XM_047984283.1"/>
</dbReference>
<keyword evidence="1" id="KW-0732">Signal</keyword>
<feature type="signal peptide" evidence="1">
    <location>
        <begin position="1"/>
        <end position="20"/>
    </location>
</feature>
<accession>A0A9Q8V9K2</accession>
<dbReference type="KEGG" id="ptkz:JDV02_003181"/>
<evidence type="ECO:0000256" key="1">
    <source>
        <dbReference type="SAM" id="SignalP"/>
    </source>
</evidence>
<evidence type="ECO:0000313" key="2">
    <source>
        <dbReference type="EMBL" id="UNI16776.1"/>
    </source>
</evidence>
<dbReference type="AlphaFoldDB" id="A0A9Q8V9K2"/>
<dbReference type="GeneID" id="72065141"/>
<evidence type="ECO:0000313" key="3">
    <source>
        <dbReference type="Proteomes" id="UP000829364"/>
    </source>
</evidence>